<dbReference type="Gene3D" id="3.40.50.12700">
    <property type="match status" value="1"/>
</dbReference>
<proteinExistence type="predicted"/>
<dbReference type="SUPFAM" id="SSF52266">
    <property type="entry name" value="SGNH hydrolase"/>
    <property type="match status" value="1"/>
</dbReference>
<evidence type="ECO:0000313" key="2">
    <source>
        <dbReference type="EMBL" id="CAB4021256.1"/>
    </source>
</evidence>
<gene>
    <name evidence="2" type="ORF">PACLA_8A064835</name>
</gene>
<keyword evidence="3" id="KW-1185">Reference proteome</keyword>
<dbReference type="Gene3D" id="3.40.50.12690">
    <property type="match status" value="1"/>
</dbReference>
<organism evidence="2 3">
    <name type="scientific">Paramuricea clavata</name>
    <name type="common">Red gorgonian</name>
    <name type="synonym">Violescent sea-whip</name>
    <dbReference type="NCBI Taxonomy" id="317549"/>
    <lineage>
        <taxon>Eukaryota</taxon>
        <taxon>Metazoa</taxon>
        <taxon>Cnidaria</taxon>
        <taxon>Anthozoa</taxon>
        <taxon>Octocorallia</taxon>
        <taxon>Malacalcyonacea</taxon>
        <taxon>Plexauridae</taxon>
        <taxon>Paramuricea</taxon>
    </lineage>
</organism>
<protein>
    <submittedName>
        <fullName evidence="2">Scavenger receptor cysteine-rich type 1 M130</fullName>
    </submittedName>
</protein>
<sequence>MKDVVKKNLSDLYLLSQFSAESNISVQDQQQINVEDETECEGRVNSVCSIDDLGSVDDAAANVNSQLGYEKTSQFNLTCHDCRQTKLVIESLLHRLDILESKVNSRSQEISYDNLLSSYKIMKEERDSLLTTLRLLMKDFKSSEENHTNFNEASKPKQNGESSTEGEALNGKTKIASRERNLSTKSQSPTHTNTSEGNNGVRSDREVEKGIKAHSVHTSGTDRTGGDVFVVGDSMIKYVQGRRLSKKHKVTTITYPGATVADMGDFVKSVIRKNPQKNSIHVGTNNLRHDKPKQLSRKIVDLAYNIKKEQPTVDIAISSIIHRSDNISLNSKINQVNDSLKHQCSNYNFDFICNDNLKENMLNAGGLHLNLNGTITLAANFRKFINTD</sequence>
<comment type="caution">
    <text evidence="2">The sequence shown here is derived from an EMBL/GenBank/DDBJ whole genome shotgun (WGS) entry which is preliminary data.</text>
</comment>
<feature type="compositionally biased region" description="Polar residues" evidence="1">
    <location>
        <begin position="148"/>
        <end position="165"/>
    </location>
</feature>
<dbReference type="Proteomes" id="UP001152795">
    <property type="component" value="Unassembled WGS sequence"/>
</dbReference>
<accession>A0A6S7IU53</accession>
<dbReference type="OrthoDB" id="5982747at2759"/>
<name>A0A6S7IU53_PARCT</name>
<reference evidence="2" key="1">
    <citation type="submission" date="2020-04" db="EMBL/GenBank/DDBJ databases">
        <authorList>
            <person name="Alioto T."/>
            <person name="Alioto T."/>
            <person name="Gomez Garrido J."/>
        </authorList>
    </citation>
    <scope>NUCLEOTIDE SEQUENCE</scope>
    <source>
        <strain evidence="2">A484AB</strain>
    </source>
</reference>
<feature type="region of interest" description="Disordered" evidence="1">
    <location>
        <begin position="144"/>
        <end position="204"/>
    </location>
</feature>
<evidence type="ECO:0000256" key="1">
    <source>
        <dbReference type="SAM" id="MobiDB-lite"/>
    </source>
</evidence>
<evidence type="ECO:0000313" key="3">
    <source>
        <dbReference type="Proteomes" id="UP001152795"/>
    </source>
</evidence>
<dbReference type="AlphaFoldDB" id="A0A6S7IU53"/>
<feature type="compositionally biased region" description="Polar residues" evidence="1">
    <location>
        <begin position="183"/>
        <end position="201"/>
    </location>
</feature>
<dbReference type="EMBL" id="CACRXK020011338">
    <property type="protein sequence ID" value="CAB4021256.1"/>
    <property type="molecule type" value="Genomic_DNA"/>
</dbReference>
<keyword evidence="2" id="KW-0675">Receptor</keyword>